<protein>
    <submittedName>
        <fullName evidence="6">GHMP kinase, N-terminal domain protein</fullName>
    </submittedName>
</protein>
<dbReference type="eggNOG" id="COG4542">
    <property type="taxonomic scope" value="Bacteria"/>
</dbReference>
<evidence type="ECO:0000256" key="3">
    <source>
        <dbReference type="ARBA" id="ARBA00022777"/>
    </source>
</evidence>
<evidence type="ECO:0000259" key="5">
    <source>
        <dbReference type="Pfam" id="PF00288"/>
    </source>
</evidence>
<organism evidence="6 7">
    <name type="scientific">Peptacetobacter hiranonis (strain DSM 13275 / JCM 10541 / KCTC 15199 / TO-931)</name>
    <name type="common">Clostridium hiranonis</name>
    <dbReference type="NCBI Taxonomy" id="500633"/>
    <lineage>
        <taxon>Bacteria</taxon>
        <taxon>Bacillati</taxon>
        <taxon>Bacillota</taxon>
        <taxon>Clostridia</taxon>
        <taxon>Peptostreptococcales</taxon>
        <taxon>Peptostreptococcaceae</taxon>
        <taxon>Peptacetobacter</taxon>
    </lineage>
</organism>
<dbReference type="InterPro" id="IPR014721">
    <property type="entry name" value="Ribsml_uS5_D2-typ_fold_subgr"/>
</dbReference>
<comment type="caution">
    <text evidence="6">The sequence shown here is derived from an EMBL/GenBank/DDBJ whole genome shotgun (WGS) entry which is preliminary data.</text>
</comment>
<keyword evidence="3 6" id="KW-0418">Kinase</keyword>
<keyword evidence="4" id="KW-0067">ATP-binding</keyword>
<dbReference type="GO" id="GO:0016301">
    <property type="term" value="F:kinase activity"/>
    <property type="evidence" value="ECO:0007669"/>
    <property type="project" value="UniProtKB-KW"/>
</dbReference>
<dbReference type="SUPFAM" id="SSF54211">
    <property type="entry name" value="Ribosomal protein S5 domain 2-like"/>
    <property type="match status" value="1"/>
</dbReference>
<dbReference type="PANTHER" id="PTHR43527">
    <property type="entry name" value="4-DIPHOSPHOCYTIDYL-2-C-METHYL-D-ERYTHRITOL KINASE, CHLOROPLASTIC"/>
    <property type="match status" value="1"/>
</dbReference>
<dbReference type="InterPro" id="IPR006204">
    <property type="entry name" value="GHMP_kinase_N_dom"/>
</dbReference>
<feature type="domain" description="GHMP kinase N-terminal" evidence="5">
    <location>
        <begin position="81"/>
        <end position="148"/>
    </location>
</feature>
<name>B6FXU8_PEPHT</name>
<evidence type="ECO:0000313" key="7">
    <source>
        <dbReference type="Proteomes" id="UP000003178"/>
    </source>
</evidence>
<gene>
    <name evidence="6" type="ORF">CLOHIR_00699</name>
</gene>
<accession>B6FXU8</accession>
<dbReference type="Pfam" id="PF00288">
    <property type="entry name" value="GHMP_kinases_N"/>
    <property type="match status" value="1"/>
</dbReference>
<dbReference type="GO" id="GO:0005524">
    <property type="term" value="F:ATP binding"/>
    <property type="evidence" value="ECO:0007669"/>
    <property type="project" value="UniProtKB-KW"/>
</dbReference>
<dbReference type="AlphaFoldDB" id="B6FXU8"/>
<dbReference type="Gene3D" id="3.30.230.10">
    <property type="match status" value="1"/>
</dbReference>
<evidence type="ECO:0000256" key="2">
    <source>
        <dbReference type="ARBA" id="ARBA00022741"/>
    </source>
</evidence>
<dbReference type="EMBL" id="ABWP01000028">
    <property type="protein sequence ID" value="EEA85663.1"/>
    <property type="molecule type" value="Genomic_DNA"/>
</dbReference>
<dbReference type="PIRSF" id="PIRSF033887">
    <property type="entry name" value="PduX"/>
    <property type="match status" value="1"/>
</dbReference>
<keyword evidence="7" id="KW-1185">Reference proteome</keyword>
<evidence type="ECO:0000256" key="1">
    <source>
        <dbReference type="ARBA" id="ARBA00022679"/>
    </source>
</evidence>
<evidence type="ECO:0000256" key="4">
    <source>
        <dbReference type="ARBA" id="ARBA00022840"/>
    </source>
</evidence>
<dbReference type="InterPro" id="IPR012363">
    <property type="entry name" value="PduX"/>
</dbReference>
<reference evidence="6 7" key="2">
    <citation type="submission" date="2008-10" db="EMBL/GenBank/DDBJ databases">
        <title>Draft genome sequence of Clostridium hiranonis (DSM 13275).</title>
        <authorList>
            <person name="Sudarsanam P."/>
            <person name="Ley R."/>
            <person name="Guruge J."/>
            <person name="Turnbaugh P.J."/>
            <person name="Mahowald M."/>
            <person name="Liep D."/>
            <person name="Gordon J."/>
        </authorList>
    </citation>
    <scope>NUCLEOTIDE SEQUENCE [LARGE SCALE GENOMIC DNA]</scope>
    <source>
        <strain evidence="6 7">DSM 13275</strain>
    </source>
</reference>
<dbReference type="STRING" id="500633.CLOHIR_00699"/>
<dbReference type="PANTHER" id="PTHR43527:SF1">
    <property type="entry name" value="L-THREONINE KINASE"/>
    <property type="match status" value="1"/>
</dbReference>
<keyword evidence="1" id="KW-0808">Transferase</keyword>
<dbReference type="InterPro" id="IPR020568">
    <property type="entry name" value="Ribosomal_Su5_D2-typ_SF"/>
</dbReference>
<sequence>MHLDLYWVNRVKGYAKCPASCGEFVQGMIGNEEYLCSYAVNLFSEVYLEERKDGEEEDLTERVKGTEKKIYIRNVKKSRLAIRKVFEKYDIPVETLNNLSVKIISEVPVSKGMGSSTADIGAAIGAALNLIGEKMTPEEIAEIASSIEPTDSVFMEDNVIFNPVKGKVKEKLGYIDDMKVLLLEPNKYLNTVDLRKNRMYKEAKMRNREIIENAFKMLKKGFTEKDREMIGRACTASSLANENICKKEYLHEIIEVSDKFGGFGVNVAHSGTIVGILVDKDFDCTEMIAELKRREIDKVYSDMYTLDIIKGGIRYE</sequence>
<dbReference type="Proteomes" id="UP000003178">
    <property type="component" value="Unassembled WGS sequence"/>
</dbReference>
<reference evidence="6 7" key="1">
    <citation type="submission" date="2008-09" db="EMBL/GenBank/DDBJ databases">
        <authorList>
            <person name="Fulton L."/>
            <person name="Clifton S."/>
            <person name="Fulton B."/>
            <person name="Xu J."/>
            <person name="Minx P."/>
            <person name="Pepin K.H."/>
            <person name="Johnson M."/>
            <person name="Thiruvilangam P."/>
            <person name="Bhonagiri V."/>
            <person name="Nash W.E."/>
            <person name="Mardis E.R."/>
            <person name="Wilson R.K."/>
        </authorList>
    </citation>
    <scope>NUCLEOTIDE SEQUENCE [LARGE SCALE GENOMIC DNA]</scope>
    <source>
        <strain evidence="6 7">DSM 13275</strain>
    </source>
</reference>
<evidence type="ECO:0000313" key="6">
    <source>
        <dbReference type="EMBL" id="EEA85663.1"/>
    </source>
</evidence>
<dbReference type="HOGENOM" id="CLU_056896_0_0_9"/>
<proteinExistence type="predicted"/>
<keyword evidence="2" id="KW-0547">Nucleotide-binding</keyword>